<dbReference type="InterPro" id="IPR036390">
    <property type="entry name" value="WH_DNA-bd_sf"/>
</dbReference>
<dbReference type="AlphaFoldDB" id="A0A645I4G0"/>
<dbReference type="Pfam" id="PF02082">
    <property type="entry name" value="Rrf2"/>
    <property type="match status" value="1"/>
</dbReference>
<dbReference type="SUPFAM" id="SSF46785">
    <property type="entry name" value="Winged helix' DNA-binding domain"/>
    <property type="match status" value="1"/>
</dbReference>
<accession>A0A645I4G0</accession>
<dbReference type="Gene3D" id="1.10.10.10">
    <property type="entry name" value="Winged helix-like DNA-binding domain superfamily/Winged helix DNA-binding domain"/>
    <property type="match status" value="1"/>
</dbReference>
<evidence type="ECO:0000313" key="1">
    <source>
        <dbReference type="EMBL" id="MPN45756.1"/>
    </source>
</evidence>
<dbReference type="PROSITE" id="PS51197">
    <property type="entry name" value="HTH_RRF2_2"/>
    <property type="match status" value="1"/>
</dbReference>
<dbReference type="InterPro" id="IPR000944">
    <property type="entry name" value="Tscrpt_reg_Rrf2"/>
</dbReference>
<name>A0A645I4G0_9ZZZZ</name>
<comment type="caution">
    <text evidence="1">The sequence shown here is derived from an EMBL/GenBank/DDBJ whole genome shotgun (WGS) entry which is preliminary data.</text>
</comment>
<gene>
    <name evidence="1" type="ORF">SDC9_193327</name>
</gene>
<sequence>MILRLIEGNLVPVACLEDDQNQCPRCDHCATLDVWKQIDEAVNNVVDHITLADLVKKQEVIL</sequence>
<protein>
    <submittedName>
        <fullName evidence="1">Uncharacterized protein</fullName>
    </submittedName>
</protein>
<proteinExistence type="predicted"/>
<organism evidence="1">
    <name type="scientific">bioreactor metagenome</name>
    <dbReference type="NCBI Taxonomy" id="1076179"/>
    <lineage>
        <taxon>unclassified sequences</taxon>
        <taxon>metagenomes</taxon>
        <taxon>ecological metagenomes</taxon>
    </lineage>
</organism>
<reference evidence="1" key="1">
    <citation type="submission" date="2019-08" db="EMBL/GenBank/DDBJ databases">
        <authorList>
            <person name="Kucharzyk K."/>
            <person name="Murdoch R.W."/>
            <person name="Higgins S."/>
            <person name="Loffler F."/>
        </authorList>
    </citation>
    <scope>NUCLEOTIDE SEQUENCE</scope>
</reference>
<dbReference type="InterPro" id="IPR036388">
    <property type="entry name" value="WH-like_DNA-bd_sf"/>
</dbReference>
<dbReference type="EMBL" id="VSSQ01105883">
    <property type="protein sequence ID" value="MPN45756.1"/>
    <property type="molecule type" value="Genomic_DNA"/>
</dbReference>